<name>A0A931J0I6_9BURK</name>
<keyword evidence="4" id="KW-0143">Chaperone</keyword>
<dbReference type="Gene3D" id="1.20.58.380">
    <property type="entry name" value="Flagellar protein flit"/>
    <property type="match status" value="1"/>
</dbReference>
<dbReference type="AlphaFoldDB" id="A0A931J0I6"/>
<evidence type="ECO:0000256" key="3">
    <source>
        <dbReference type="ARBA" id="ARBA00022795"/>
    </source>
</evidence>
<keyword evidence="6" id="KW-0282">Flagellum</keyword>
<dbReference type="EMBL" id="JAEDAK010000002">
    <property type="protein sequence ID" value="MBH9575875.1"/>
    <property type="molecule type" value="Genomic_DNA"/>
</dbReference>
<protein>
    <recommendedName>
        <fullName evidence="5">Flagellar protein FliT</fullName>
    </recommendedName>
</protein>
<keyword evidence="3" id="KW-1005">Bacterial flagellum biogenesis</keyword>
<gene>
    <name evidence="6" type="ORF">I7X39_03050</name>
</gene>
<dbReference type="RefSeq" id="WP_198109499.1">
    <property type="nucleotide sequence ID" value="NZ_JAEDAK010000002.1"/>
</dbReference>
<accession>A0A931J0I6</accession>
<dbReference type="Proteomes" id="UP000613266">
    <property type="component" value="Unassembled WGS sequence"/>
</dbReference>
<comment type="subcellular location">
    <subcellularLocation>
        <location evidence="1">Cytoplasm</location>
        <location evidence="1">Cytosol</location>
    </subcellularLocation>
</comment>
<evidence type="ECO:0000256" key="5">
    <source>
        <dbReference type="ARBA" id="ARBA00093797"/>
    </source>
</evidence>
<keyword evidence="6" id="KW-0966">Cell projection</keyword>
<reference evidence="6" key="1">
    <citation type="submission" date="2020-12" db="EMBL/GenBank/DDBJ databases">
        <title>The genome sequence of Inhella sp. 1Y17.</title>
        <authorList>
            <person name="Liu Y."/>
        </authorList>
    </citation>
    <scope>NUCLEOTIDE SEQUENCE</scope>
    <source>
        <strain evidence="6">1Y17</strain>
    </source>
</reference>
<evidence type="ECO:0000313" key="7">
    <source>
        <dbReference type="Proteomes" id="UP000613266"/>
    </source>
</evidence>
<evidence type="ECO:0000256" key="4">
    <source>
        <dbReference type="ARBA" id="ARBA00023186"/>
    </source>
</evidence>
<dbReference type="Pfam" id="PF05400">
    <property type="entry name" value="FliT"/>
    <property type="match status" value="1"/>
</dbReference>
<comment type="caution">
    <text evidence="6">The sequence shown here is derived from an EMBL/GenBank/DDBJ whole genome shotgun (WGS) entry which is preliminary data.</text>
</comment>
<evidence type="ECO:0000256" key="2">
    <source>
        <dbReference type="ARBA" id="ARBA00022490"/>
    </source>
</evidence>
<evidence type="ECO:0000256" key="1">
    <source>
        <dbReference type="ARBA" id="ARBA00004514"/>
    </source>
</evidence>
<keyword evidence="2" id="KW-0963">Cytoplasm</keyword>
<organism evidence="6 7">
    <name type="scientific">Inhella proteolytica</name>
    <dbReference type="NCBI Taxonomy" id="2795029"/>
    <lineage>
        <taxon>Bacteria</taxon>
        <taxon>Pseudomonadati</taxon>
        <taxon>Pseudomonadota</taxon>
        <taxon>Betaproteobacteria</taxon>
        <taxon>Burkholderiales</taxon>
        <taxon>Sphaerotilaceae</taxon>
        <taxon>Inhella</taxon>
    </lineage>
</organism>
<sequence>MNAQLLSYYEAIEQASAQMLSAARQGDWDEVVRMEGACALLISQLKTAADTQTLASDEAPLKARIMQRILLNDAEIRQLAEPWMDELGLRAQTKGQTVH</sequence>
<keyword evidence="6" id="KW-0969">Cilium</keyword>
<keyword evidence="7" id="KW-1185">Reference proteome</keyword>
<dbReference type="GO" id="GO:0044781">
    <property type="term" value="P:bacterial-type flagellum organization"/>
    <property type="evidence" value="ECO:0007669"/>
    <property type="project" value="UniProtKB-KW"/>
</dbReference>
<dbReference type="InterPro" id="IPR008622">
    <property type="entry name" value="FliT"/>
</dbReference>
<evidence type="ECO:0000313" key="6">
    <source>
        <dbReference type="EMBL" id="MBH9575875.1"/>
    </source>
</evidence>
<proteinExistence type="predicted"/>